<dbReference type="InterPro" id="IPR050487">
    <property type="entry name" value="FtsQ_DivIB"/>
</dbReference>
<dbReference type="GO" id="GO:0051301">
    <property type="term" value="P:cell division"/>
    <property type="evidence" value="ECO:0007669"/>
    <property type="project" value="UniProtKB-KW"/>
</dbReference>
<comment type="function">
    <text evidence="8">Essential cell division protein.</text>
</comment>
<dbReference type="InterPro" id="IPR013685">
    <property type="entry name" value="POTRA_FtsQ_type"/>
</dbReference>
<dbReference type="Pfam" id="PF03799">
    <property type="entry name" value="FtsQ_DivIB_C"/>
    <property type="match status" value="1"/>
</dbReference>
<dbReference type="Pfam" id="PF08478">
    <property type="entry name" value="POTRA_1"/>
    <property type="match status" value="1"/>
</dbReference>
<comment type="caution">
    <text evidence="11">The sequence shown here is derived from an EMBL/GenBank/DDBJ whole genome shotgun (WGS) entry which is preliminary data.</text>
</comment>
<dbReference type="HAMAP" id="MF_00911">
    <property type="entry name" value="FtsQ_subfam"/>
    <property type="match status" value="1"/>
</dbReference>
<evidence type="ECO:0000313" key="11">
    <source>
        <dbReference type="EMBL" id="GAA3370360.1"/>
    </source>
</evidence>
<evidence type="ECO:0000256" key="9">
    <source>
        <dbReference type="SAM" id="MobiDB-lite"/>
    </source>
</evidence>
<gene>
    <name evidence="8 11" type="primary">ftsQ</name>
    <name evidence="11" type="ORF">GCM10020367_16690</name>
</gene>
<evidence type="ECO:0000313" key="12">
    <source>
        <dbReference type="Proteomes" id="UP001499990"/>
    </source>
</evidence>
<evidence type="ECO:0000256" key="8">
    <source>
        <dbReference type="HAMAP-Rule" id="MF_00911"/>
    </source>
</evidence>
<evidence type="ECO:0000256" key="3">
    <source>
        <dbReference type="ARBA" id="ARBA00022618"/>
    </source>
</evidence>
<dbReference type="EMBL" id="BAAAYL010000001">
    <property type="protein sequence ID" value="GAA3370360.1"/>
    <property type="molecule type" value="Genomic_DNA"/>
</dbReference>
<evidence type="ECO:0000256" key="4">
    <source>
        <dbReference type="ARBA" id="ARBA00022692"/>
    </source>
</evidence>
<accession>A0ABP6S8L1</accession>
<sequence length="267" mass="28356">MAGSTTAQRGTRKAAESGRSRSSRGGTSGGRFRIPLRRGPLLLLVTAVLLAGGAVWVLYGSSWLRVEGVSTTGTEALTPAEVEAVAAVPVGAPLVSVDTDAMETRLLRELPRIDSVEVFRSWPDGVGLKVTERQPALIIQKGTDFVEVDAKGTRFATVRQRPEGVPLLELTPERSPSLRRFGTGRLLREAVRVTEELPAAVARDIKVVRVRSYDAISVELRGGRTVIWGSGEQGAAKARALTALMKAAPKARHFDVSAPSAPAAASS</sequence>
<dbReference type="Proteomes" id="UP001499990">
    <property type="component" value="Unassembled WGS sequence"/>
</dbReference>
<evidence type="ECO:0000256" key="5">
    <source>
        <dbReference type="ARBA" id="ARBA00022989"/>
    </source>
</evidence>
<comment type="similarity">
    <text evidence="8">Belongs to the FtsQ/DivIB family. FtsQ subfamily.</text>
</comment>
<keyword evidence="2 8" id="KW-1003">Cell membrane</keyword>
<keyword evidence="6 8" id="KW-0472">Membrane</keyword>
<dbReference type="PROSITE" id="PS51779">
    <property type="entry name" value="POTRA"/>
    <property type="match status" value="1"/>
</dbReference>
<keyword evidence="4 8" id="KW-0812">Transmembrane</keyword>
<dbReference type="InterPro" id="IPR034746">
    <property type="entry name" value="POTRA"/>
</dbReference>
<dbReference type="RefSeq" id="WP_345035557.1">
    <property type="nucleotide sequence ID" value="NZ_BAAAYL010000001.1"/>
</dbReference>
<name>A0ABP6S8L1_9ACTN</name>
<evidence type="ECO:0000259" key="10">
    <source>
        <dbReference type="PROSITE" id="PS51779"/>
    </source>
</evidence>
<feature type="domain" description="POTRA" evidence="10">
    <location>
        <begin position="64"/>
        <end position="133"/>
    </location>
</feature>
<feature type="transmembrane region" description="Helical" evidence="8">
    <location>
        <begin position="41"/>
        <end position="59"/>
    </location>
</feature>
<feature type="region of interest" description="Disordered" evidence="9">
    <location>
        <begin position="1"/>
        <end position="31"/>
    </location>
</feature>
<organism evidence="11 12">
    <name type="scientific">Streptomyces sannanensis</name>
    <dbReference type="NCBI Taxonomy" id="285536"/>
    <lineage>
        <taxon>Bacteria</taxon>
        <taxon>Bacillati</taxon>
        <taxon>Actinomycetota</taxon>
        <taxon>Actinomycetes</taxon>
        <taxon>Kitasatosporales</taxon>
        <taxon>Streptomycetaceae</taxon>
        <taxon>Streptomyces</taxon>
    </lineage>
</organism>
<keyword evidence="5 8" id="KW-1133">Transmembrane helix</keyword>
<evidence type="ECO:0000256" key="7">
    <source>
        <dbReference type="ARBA" id="ARBA00023306"/>
    </source>
</evidence>
<keyword evidence="7 8" id="KW-0131">Cell cycle</keyword>
<dbReference type="InterPro" id="IPR005548">
    <property type="entry name" value="Cell_div_FtsQ/DivIB_C"/>
</dbReference>
<dbReference type="PANTHER" id="PTHR37820:SF1">
    <property type="entry name" value="CELL DIVISION PROTEIN FTSQ"/>
    <property type="match status" value="1"/>
</dbReference>
<protein>
    <recommendedName>
        <fullName evidence="8">Cell division protein FtsQ</fullName>
    </recommendedName>
</protein>
<dbReference type="InterPro" id="IPR026579">
    <property type="entry name" value="FtsQ"/>
</dbReference>
<keyword evidence="12" id="KW-1185">Reference proteome</keyword>
<dbReference type="Gene3D" id="3.10.20.310">
    <property type="entry name" value="membrane protein fhac"/>
    <property type="match status" value="1"/>
</dbReference>
<evidence type="ECO:0000256" key="6">
    <source>
        <dbReference type="ARBA" id="ARBA00023136"/>
    </source>
</evidence>
<evidence type="ECO:0000256" key="2">
    <source>
        <dbReference type="ARBA" id="ARBA00022475"/>
    </source>
</evidence>
<reference evidence="12" key="1">
    <citation type="journal article" date="2019" name="Int. J. Syst. Evol. Microbiol.">
        <title>The Global Catalogue of Microorganisms (GCM) 10K type strain sequencing project: providing services to taxonomists for standard genome sequencing and annotation.</title>
        <authorList>
            <consortium name="The Broad Institute Genomics Platform"/>
            <consortium name="The Broad Institute Genome Sequencing Center for Infectious Disease"/>
            <person name="Wu L."/>
            <person name="Ma J."/>
        </authorList>
    </citation>
    <scope>NUCLEOTIDE SEQUENCE [LARGE SCALE GENOMIC DNA]</scope>
    <source>
        <strain evidence="12">JCM 9651</strain>
    </source>
</reference>
<evidence type="ECO:0000256" key="1">
    <source>
        <dbReference type="ARBA" id="ARBA00004370"/>
    </source>
</evidence>
<proteinExistence type="inferred from homology"/>
<dbReference type="PANTHER" id="PTHR37820">
    <property type="entry name" value="CELL DIVISION PROTEIN DIVIB"/>
    <property type="match status" value="1"/>
</dbReference>
<comment type="subcellular location">
    <subcellularLocation>
        <location evidence="8">Cell membrane</location>
        <topology evidence="8">Single-pass type II membrane protein</topology>
    </subcellularLocation>
    <subcellularLocation>
        <location evidence="1">Membrane</location>
    </subcellularLocation>
    <text evidence="8">Localizes to the division septum.</text>
</comment>
<keyword evidence="3 8" id="KW-0132">Cell division</keyword>